<reference evidence="8 9" key="1">
    <citation type="submission" date="2019-11" db="EMBL/GenBank/DDBJ databases">
        <title>Draft Whole-Genome sequence of the marine photosynthetic bacterium Rhodovulum strictum DSM 11289.</title>
        <authorList>
            <person name="Kyndt J.A."/>
            <person name="Meyer T.E."/>
        </authorList>
    </citation>
    <scope>NUCLEOTIDE SEQUENCE [LARGE SCALE GENOMIC DNA]</scope>
    <source>
        <strain evidence="8 9">DSM 11289</strain>
    </source>
</reference>
<dbReference type="SUPFAM" id="SSF103025">
    <property type="entry name" value="Folate-binding domain"/>
    <property type="match status" value="1"/>
</dbReference>
<dbReference type="InterPro" id="IPR027266">
    <property type="entry name" value="TrmE/GcvT-like"/>
</dbReference>
<dbReference type="InterPro" id="IPR006222">
    <property type="entry name" value="GCVT_N"/>
</dbReference>
<dbReference type="AlphaFoldDB" id="A0A844BL54"/>
<feature type="domain" description="Aminomethyltransferase C-terminal" evidence="6">
    <location>
        <begin position="904"/>
        <end position="989"/>
    </location>
</feature>
<dbReference type="Gene3D" id="1.10.10.1100">
    <property type="entry name" value="BFD-like [2Fe-2S]-binding domain"/>
    <property type="match status" value="1"/>
</dbReference>
<comment type="similarity">
    <text evidence="1">Belongs to the GcvT family.</text>
</comment>
<evidence type="ECO:0000256" key="3">
    <source>
        <dbReference type="SAM" id="MobiDB-lite"/>
    </source>
</evidence>
<name>A0A844BL54_9RHOB</name>
<dbReference type="InterPro" id="IPR028896">
    <property type="entry name" value="GcvT/YgfZ/DmdA"/>
</dbReference>
<proteinExistence type="inferred from homology"/>
<dbReference type="Pfam" id="PF07992">
    <property type="entry name" value="Pyr_redox_2"/>
    <property type="match status" value="1"/>
</dbReference>
<evidence type="ECO:0000259" key="5">
    <source>
        <dbReference type="Pfam" id="PF07992"/>
    </source>
</evidence>
<protein>
    <submittedName>
        <fullName evidence="8">Sarcosine oxidase subunit alpha family protein</fullName>
    </submittedName>
</protein>
<dbReference type="InterPro" id="IPR041854">
    <property type="entry name" value="BFD-like_2Fe2S-bd_dom_sf"/>
</dbReference>
<dbReference type="Pfam" id="PF13510">
    <property type="entry name" value="Fer2_4"/>
    <property type="match status" value="1"/>
</dbReference>
<dbReference type="OrthoDB" id="5287468at2"/>
<dbReference type="EMBL" id="WJPO01000007">
    <property type="protein sequence ID" value="MRH20727.1"/>
    <property type="molecule type" value="Genomic_DNA"/>
</dbReference>
<evidence type="ECO:0000259" key="7">
    <source>
        <dbReference type="Pfam" id="PF17806"/>
    </source>
</evidence>
<feature type="domain" description="FAD/NAD(P)-binding" evidence="5">
    <location>
        <begin position="171"/>
        <end position="426"/>
    </location>
</feature>
<dbReference type="Pfam" id="PF08669">
    <property type="entry name" value="GCV_T_C"/>
    <property type="match status" value="1"/>
</dbReference>
<comment type="caution">
    <text evidence="8">The sequence shown here is derived from an EMBL/GenBank/DDBJ whole genome shotgun (WGS) entry which is preliminary data.</text>
</comment>
<dbReference type="InterPro" id="IPR036188">
    <property type="entry name" value="FAD/NAD-bd_sf"/>
</dbReference>
<gene>
    <name evidence="8" type="ORF">GH815_06955</name>
</gene>
<dbReference type="Gene3D" id="3.10.20.440">
    <property type="entry name" value="2Fe-2S iron-sulphur cluster binding domain, sarcosine oxidase, alpha subunit, N-terminal domain"/>
    <property type="match status" value="1"/>
</dbReference>
<dbReference type="PANTHER" id="PTHR43757:SF2">
    <property type="entry name" value="AMINOMETHYLTRANSFERASE, MITOCHONDRIAL"/>
    <property type="match status" value="1"/>
</dbReference>
<dbReference type="Pfam" id="PF17806">
    <property type="entry name" value="SO_alpha_A3"/>
    <property type="match status" value="1"/>
</dbReference>
<accession>A0A844BL54</accession>
<dbReference type="InterPro" id="IPR029043">
    <property type="entry name" value="GcvT/YgfZ_C"/>
</dbReference>
<feature type="domain" description="GCVT N-terminal" evidence="4">
    <location>
        <begin position="615"/>
        <end position="884"/>
    </location>
</feature>
<dbReference type="InterPro" id="IPR023753">
    <property type="entry name" value="FAD/NAD-binding_dom"/>
</dbReference>
<dbReference type="InterPro" id="IPR042204">
    <property type="entry name" value="2Fe-2S-bd_N"/>
</dbReference>
<dbReference type="PANTHER" id="PTHR43757">
    <property type="entry name" value="AMINOMETHYLTRANSFERASE"/>
    <property type="match status" value="1"/>
</dbReference>
<dbReference type="Proteomes" id="UP000466730">
    <property type="component" value="Unassembled WGS sequence"/>
</dbReference>
<evidence type="ECO:0000313" key="9">
    <source>
        <dbReference type="Proteomes" id="UP000466730"/>
    </source>
</evidence>
<evidence type="ECO:0000313" key="8">
    <source>
        <dbReference type="EMBL" id="MRH20727.1"/>
    </source>
</evidence>
<dbReference type="SUPFAM" id="SSF101790">
    <property type="entry name" value="Aminomethyltransferase beta-barrel domain"/>
    <property type="match status" value="1"/>
</dbReference>
<dbReference type="PRINTS" id="PR00368">
    <property type="entry name" value="FADPNR"/>
</dbReference>
<evidence type="ECO:0000256" key="1">
    <source>
        <dbReference type="ARBA" id="ARBA00008609"/>
    </source>
</evidence>
<dbReference type="SUPFAM" id="SSF51905">
    <property type="entry name" value="FAD/NAD(P)-binding domain"/>
    <property type="match status" value="1"/>
</dbReference>
<keyword evidence="9" id="KW-1185">Reference proteome</keyword>
<keyword evidence="2" id="KW-0560">Oxidoreductase</keyword>
<organism evidence="8 9">
    <name type="scientific">Rhodovulum strictum</name>
    <dbReference type="NCBI Taxonomy" id="58314"/>
    <lineage>
        <taxon>Bacteria</taxon>
        <taxon>Pseudomonadati</taxon>
        <taxon>Pseudomonadota</taxon>
        <taxon>Alphaproteobacteria</taxon>
        <taxon>Rhodobacterales</taxon>
        <taxon>Paracoccaceae</taxon>
        <taxon>Rhodovulum</taxon>
    </lineage>
</organism>
<dbReference type="PRINTS" id="PR00469">
    <property type="entry name" value="PNDRDTASEII"/>
</dbReference>
<evidence type="ECO:0000256" key="2">
    <source>
        <dbReference type="ARBA" id="ARBA00023002"/>
    </source>
</evidence>
<feature type="region of interest" description="Disordered" evidence="3">
    <location>
        <begin position="59"/>
        <end position="82"/>
    </location>
</feature>
<dbReference type="InterPro" id="IPR006277">
    <property type="entry name" value="Sarcosine_oxidase_asu"/>
</dbReference>
<dbReference type="RefSeq" id="WP_153748032.1">
    <property type="nucleotide sequence ID" value="NZ_BAAADI010000049.1"/>
</dbReference>
<dbReference type="InterPro" id="IPR013977">
    <property type="entry name" value="GcvT_C"/>
</dbReference>
<dbReference type="GO" id="GO:0008115">
    <property type="term" value="F:sarcosine oxidase activity"/>
    <property type="evidence" value="ECO:0007669"/>
    <property type="project" value="InterPro"/>
</dbReference>
<sequence length="997" mass="107423">MSRYRIPGKGRVDHAAPVRFSFDGRSYMGLRGDTVASALLANGVHLMGRSFKYHRPRGAVTAGSEEPNALIGTSRGKGRAEPNTRATMQELRAGLVAESQNRWPGLGFDAGAVNDLLYPLFSAGFYYKTFMWPRAFWDRLYEPVIRAAAGLGRAPGEPDPDRYASRYLHADLLVVGAGPAGLAAARAAARAGLRVTLVDEHAEMGGALLSDPGVVIEGRPAWDWLAAVLEELRGLGVRLMCRTTAIGYYHQNMIGLCERLTDHLDSPPETAPRERLWRVRAARVVLAQGAIEKPLVFDGNDRPGVMLAGAAQTYLHRFGVLVGRRAAVVTAHDSAYFAAFDLADAGVRIAVLVDTRDAPPADLLDQARRRGIEVLAGHSVTATAGRLRIRSVRVNRVRDGQVAGGRAIACDCLLMSGGWTPSLHLFSHTKGSLIWDAAAQTYLPGETIEDCHVAGAGRGLWGYGAVLADGDAAGVAAASALGRAAAGAAPAVAHDRTGSGEAQRELPSDMAPSLARAFVDFQNDVTAKDIRLAVREGMKSIEHVKRYTTTGMATDQGKLSNINGLMIAADMLGKAPPQVGLTTFRPPYTPTTFGALAGYHRGSHFELTRKTPIDAWAEERGAVFEPVAQWRRAWYFPRPGEDMEAAVARECLATRASVGIFDASTLGKIEVAGPDAVEFMNRMYTNPWSKLAPGRTRYGLLLGEDGFIRDDGVIGRLADDLFHVTTTTGGAARVLTMMEDYLQTEWPDLRVWLTSTTEHWAVAALNGPNARKVLEPLVEGLDISNDAFPHMSVTECRVAGIPARLFRLSFTGELGFEINVPARHGPDLWRALMAAGAAHDICPYGTETMHVLRAEKGFIIVGQDTDGTVTPADAGLGWAIGKAKPDFVGKRSLSRPDMVAPGRKQLVGLLTEDGAVRLEEGAQIVDDPARPLPMRMVGHVTSSYRSATLGRSIAMALIENGHSRMGELVHVPMPGRTHRARITGTAFYDPDGARMKL</sequence>
<feature type="domain" description="SoxA A3" evidence="7">
    <location>
        <begin position="516"/>
        <end position="598"/>
    </location>
</feature>
<evidence type="ECO:0000259" key="4">
    <source>
        <dbReference type="Pfam" id="PF01571"/>
    </source>
</evidence>
<dbReference type="InterPro" id="IPR041117">
    <property type="entry name" value="SoxA_A3"/>
</dbReference>
<dbReference type="Gene3D" id="3.50.50.60">
    <property type="entry name" value="FAD/NAD(P)-binding domain"/>
    <property type="match status" value="2"/>
</dbReference>
<dbReference type="Pfam" id="PF01571">
    <property type="entry name" value="GCV_T"/>
    <property type="match status" value="1"/>
</dbReference>
<dbReference type="GO" id="GO:0046653">
    <property type="term" value="P:tetrahydrofolate metabolic process"/>
    <property type="evidence" value="ECO:0007669"/>
    <property type="project" value="InterPro"/>
</dbReference>
<dbReference type="NCBIfam" id="TIGR01372">
    <property type="entry name" value="soxA"/>
    <property type="match status" value="1"/>
</dbReference>
<dbReference type="Gene3D" id="3.30.1360.120">
    <property type="entry name" value="Probable tRNA modification gtpase trme, domain 1"/>
    <property type="match status" value="1"/>
</dbReference>
<evidence type="ECO:0000259" key="6">
    <source>
        <dbReference type="Pfam" id="PF08669"/>
    </source>
</evidence>
<dbReference type="PIRSF" id="PIRSF037980">
    <property type="entry name" value="SoxA"/>
    <property type="match status" value="1"/>
</dbReference>